<reference evidence="3 4" key="1">
    <citation type="journal article" date="2018" name="PLoS Genet.">
        <title>Population sequencing reveals clonal diversity and ancestral inbreeding in the grapevine cultivar Chardonnay.</title>
        <authorList>
            <person name="Roach M.J."/>
            <person name="Johnson D.L."/>
            <person name="Bohlmann J."/>
            <person name="van Vuuren H.J."/>
            <person name="Jones S.J."/>
            <person name="Pretorius I.S."/>
            <person name="Schmidt S.A."/>
            <person name="Borneman A.R."/>
        </authorList>
    </citation>
    <scope>NUCLEOTIDE SEQUENCE [LARGE SCALE GENOMIC DNA]</scope>
    <source>
        <strain evidence="4">cv. Chardonnay</strain>
        <tissue evidence="3">Leaf</tissue>
    </source>
</reference>
<keyword evidence="1" id="KW-1133">Transmembrane helix</keyword>
<dbReference type="Gene3D" id="2.60.40.1080">
    <property type="match status" value="1"/>
</dbReference>
<dbReference type="InterPro" id="IPR055099">
    <property type="entry name" value="Ig_NUP210_7th"/>
</dbReference>
<dbReference type="InterPro" id="IPR045197">
    <property type="entry name" value="NUP210-like"/>
</dbReference>
<accession>A0A438EG87</accession>
<dbReference type="Pfam" id="PF26182">
    <property type="entry name" value="Ig_NUP210_5th"/>
    <property type="match status" value="1"/>
</dbReference>
<keyword evidence="1" id="KW-0472">Membrane</keyword>
<proteinExistence type="predicted"/>
<dbReference type="SMART" id="SM00635">
    <property type="entry name" value="BID_2"/>
    <property type="match status" value="1"/>
</dbReference>
<evidence type="ECO:0000256" key="1">
    <source>
        <dbReference type="SAM" id="Phobius"/>
    </source>
</evidence>
<keyword evidence="1" id="KW-0812">Transmembrane</keyword>
<dbReference type="InterPro" id="IPR003343">
    <property type="entry name" value="Big_2"/>
</dbReference>
<name>A0A438EG87_VITVI</name>
<feature type="domain" description="BIG2" evidence="2">
    <location>
        <begin position="243"/>
        <end position="309"/>
    </location>
</feature>
<evidence type="ECO:0000313" key="4">
    <source>
        <dbReference type="Proteomes" id="UP000288805"/>
    </source>
</evidence>
<comment type="caution">
    <text evidence="3">The sequence shown here is derived from an EMBL/GenBank/DDBJ whole genome shotgun (WGS) entry which is preliminary data.</text>
</comment>
<dbReference type="Pfam" id="PF22962">
    <property type="entry name" value="Ig_NUP210_7th"/>
    <property type="match status" value="1"/>
</dbReference>
<feature type="transmembrane region" description="Helical" evidence="1">
    <location>
        <begin position="12"/>
        <end position="33"/>
    </location>
</feature>
<dbReference type="SUPFAM" id="SSF49373">
    <property type="entry name" value="Invasin/intimin cell-adhesion fragments"/>
    <property type="match status" value="1"/>
</dbReference>
<dbReference type="PANTHER" id="PTHR23019">
    <property type="entry name" value="NUCLEAR PORE MEMBRANE GLYCOPROTEIN GP210-RELATED"/>
    <property type="match status" value="1"/>
</dbReference>
<dbReference type="InterPro" id="IPR008964">
    <property type="entry name" value="Invasin/intimin_cell_adhesion"/>
</dbReference>
<evidence type="ECO:0000259" key="2">
    <source>
        <dbReference type="SMART" id="SM00635"/>
    </source>
</evidence>
<evidence type="ECO:0000313" key="3">
    <source>
        <dbReference type="EMBL" id="RVW46692.1"/>
    </source>
</evidence>
<sequence length="867" mass="95147">MQGFLRIKQEIQSIFGILLVFLLLFGLYVLRFLRGYLLTCYNLIVVALPSPYHRWSVLNSSVAQVDSQMGLVNVLSLGVTTVTVEDTRVAGHIQMSSLHVVLPDTLCLYILPLSLSDDPLEGAKSIPSGARWYAFSGQQYLIQMKVFSGGPGGQEVYITESDEVSLQYNQSIYWKAFLVSDRIAVKHDWWNSRILKMTSEGLGNLTASLSYFSGQPGRKEVLKVVQEVMVCEKVKFSFDKRSAVSERILLPWAPAVYQEVDLKATGGCAKSSSDYKWFSSDMATVSVSASGVIQAKKPGKAAVKVVSIFDPFNYDEQILGLLVNDFEKEIQIVGCQKGSSNGASSIRRRLSATSCFDWLECSLNYNQSNREERGAKSGLMSASWDGVSRLCSTCIGKFKVSDDVWCSKDVDEPCGVGGVVSPFLCIVSPPCLALLLIPMLEAPTEGCFLLGKQSGRRFNHGSVDEEGMTIRYASGITVKVTNSIMYSHAQLVVVEVALPSSMVMLQNFPVETVVGSQLQAAVTMKASNGAYFYRCDAFSSFVRWKAGSESFIIVNATGETPVLDKLESVEPYASVYGPPCAWTYVYASSAGRAMLHATLTKEYQHHDHPFHGPIVLQASSRIGAYLPLVLRQAGDGNQFGGYWINTAQAEAHSQFENLDDLFLVPGTHLDVMLVGGPEWWDKSVDFNETVDILDEHARLKDGVLVHEVSSSYGSLYRVLCQILGTYKIAFKRGNLVGDDHPLPAVAEVELSLTCSFPSSITLIADEPVNEPGVIWAATQADRNPERIRVTPITVANGRTIRIAAVGISNSGKAFANSSSLCLKWELSNCDALAFWDDSYDLGGSSSGWERFLILQNESRLEVIGKSR</sequence>
<organism evidence="3 4">
    <name type="scientific">Vitis vinifera</name>
    <name type="common">Grape</name>
    <dbReference type="NCBI Taxonomy" id="29760"/>
    <lineage>
        <taxon>Eukaryota</taxon>
        <taxon>Viridiplantae</taxon>
        <taxon>Streptophyta</taxon>
        <taxon>Embryophyta</taxon>
        <taxon>Tracheophyta</taxon>
        <taxon>Spermatophyta</taxon>
        <taxon>Magnoliopsida</taxon>
        <taxon>eudicotyledons</taxon>
        <taxon>Gunneridae</taxon>
        <taxon>Pentapetalae</taxon>
        <taxon>rosids</taxon>
        <taxon>Vitales</taxon>
        <taxon>Vitaceae</taxon>
        <taxon>Viteae</taxon>
        <taxon>Vitis</taxon>
    </lineage>
</organism>
<dbReference type="PANTHER" id="PTHR23019:SF0">
    <property type="entry name" value="NUCLEAR PORE MEMBRANE GLYCOPROTEIN 210"/>
    <property type="match status" value="1"/>
</dbReference>
<dbReference type="AlphaFoldDB" id="A0A438EG87"/>
<dbReference type="EMBL" id="QGNW01001302">
    <property type="protein sequence ID" value="RVW46692.1"/>
    <property type="molecule type" value="Genomic_DNA"/>
</dbReference>
<protein>
    <submittedName>
        <fullName evidence="3">Nuclear pore complex protein GP210</fullName>
    </submittedName>
</protein>
<gene>
    <name evidence="3" type="primary">GB210_3</name>
    <name evidence="3" type="ORF">CK203_067396</name>
</gene>
<dbReference type="Proteomes" id="UP000288805">
    <property type="component" value="Unassembled WGS sequence"/>
</dbReference>